<protein>
    <recommendedName>
        <fullName evidence="4">Adaptor protein MecA</fullName>
    </recommendedName>
</protein>
<dbReference type="Proteomes" id="UP000287361">
    <property type="component" value="Unassembled WGS sequence"/>
</dbReference>
<evidence type="ECO:0000313" key="2">
    <source>
        <dbReference type="EMBL" id="GCB30422.1"/>
    </source>
</evidence>
<comment type="similarity">
    <text evidence="1">Belongs to the MecA family.</text>
</comment>
<keyword evidence="3" id="KW-1185">Reference proteome</keyword>
<reference evidence="2 3" key="1">
    <citation type="submission" date="2018-10" db="EMBL/GenBank/DDBJ databases">
        <title>Draft Genome Sequence of Anaerotignum sp. KCTC 15736.</title>
        <authorList>
            <person name="Choi S.H."/>
            <person name="Kim J.S."/>
            <person name="Kang S.W."/>
            <person name="Lee J.S."/>
            <person name="Park S.H."/>
        </authorList>
    </citation>
    <scope>NUCLEOTIDE SEQUENCE [LARGE SCALE GENOMIC DNA]</scope>
    <source>
        <strain evidence="2 3">KCTC 15736</strain>
    </source>
</reference>
<dbReference type="EMBL" id="BHVZ01000014">
    <property type="protein sequence ID" value="GCB30422.1"/>
    <property type="molecule type" value="Genomic_DNA"/>
</dbReference>
<dbReference type="OrthoDB" id="2085234at2"/>
<dbReference type="Gene3D" id="3.30.70.1950">
    <property type="match status" value="1"/>
</dbReference>
<proteinExistence type="inferred from homology"/>
<comment type="caution">
    <text evidence="2">The sequence shown here is derived from an EMBL/GenBank/DDBJ whole genome shotgun (WGS) entry which is preliminary data.</text>
</comment>
<dbReference type="Pfam" id="PF05389">
    <property type="entry name" value="MecA"/>
    <property type="match status" value="1"/>
</dbReference>
<dbReference type="PANTHER" id="PTHR39161:SF1">
    <property type="entry name" value="ADAPTER PROTEIN MECA 1"/>
    <property type="match status" value="1"/>
</dbReference>
<name>A0A401LFX4_9FIRM</name>
<accession>A0A401LFX4</accession>
<dbReference type="AlphaFoldDB" id="A0A401LFX4"/>
<dbReference type="InterPro" id="IPR038471">
    <property type="entry name" value="MecA_C_sf"/>
</dbReference>
<dbReference type="InterPro" id="IPR008681">
    <property type="entry name" value="Neg-reg_MecA"/>
</dbReference>
<gene>
    <name evidence="2" type="ORF">KGMB03357_20830</name>
</gene>
<evidence type="ECO:0008006" key="4">
    <source>
        <dbReference type="Google" id="ProtNLM"/>
    </source>
</evidence>
<organism evidence="2 3">
    <name type="scientific">Anaerotignum faecicola</name>
    <dbReference type="NCBI Taxonomy" id="2358141"/>
    <lineage>
        <taxon>Bacteria</taxon>
        <taxon>Bacillati</taxon>
        <taxon>Bacillota</taxon>
        <taxon>Clostridia</taxon>
        <taxon>Lachnospirales</taxon>
        <taxon>Anaerotignaceae</taxon>
        <taxon>Anaerotignum</taxon>
    </lineage>
</organism>
<sequence>MKIERISENQLKLTLTKADLAERKIKLEDLISPSERTQKLFRDIMEQALDEEDFISENTPLMVEAIPSGGDGIMIIVTKVNNKEKHADEDLRRWKKKPMDTLAHQEEKNSDILIYSFPSLDDVIGVSLRLDGAFKGESAVYKNDGKYFLVMQGDTYTTEETAEDAERILKEYGQKHISTPLAKYYLLEHGETLLAEQAIKALAKTFR</sequence>
<dbReference type="PANTHER" id="PTHR39161">
    <property type="entry name" value="ADAPTER PROTEIN MECA"/>
    <property type="match status" value="1"/>
</dbReference>
<evidence type="ECO:0000256" key="1">
    <source>
        <dbReference type="ARBA" id="ARBA00005397"/>
    </source>
</evidence>
<evidence type="ECO:0000313" key="3">
    <source>
        <dbReference type="Proteomes" id="UP000287361"/>
    </source>
</evidence>